<dbReference type="Proteomes" id="UP000036277">
    <property type="component" value="Unassembled WGS sequence"/>
</dbReference>
<proteinExistence type="predicted"/>
<organism evidence="1 2">
    <name type="scientific">Xenorhabdus khoisanae</name>
    <dbReference type="NCBI Taxonomy" id="880157"/>
    <lineage>
        <taxon>Bacteria</taxon>
        <taxon>Pseudomonadati</taxon>
        <taxon>Pseudomonadota</taxon>
        <taxon>Gammaproteobacteria</taxon>
        <taxon>Enterobacterales</taxon>
        <taxon>Morganellaceae</taxon>
        <taxon>Xenorhabdus</taxon>
    </lineage>
</organism>
<evidence type="ECO:0000313" key="1">
    <source>
        <dbReference type="EMBL" id="KMJ45889.1"/>
    </source>
</evidence>
<evidence type="ECO:0008006" key="3">
    <source>
        <dbReference type="Google" id="ProtNLM"/>
    </source>
</evidence>
<dbReference type="PATRIC" id="fig|880157.4.peg.1423"/>
<name>A0A0J5FUP2_9GAMM</name>
<gene>
    <name evidence="1" type="ORF">AB204_06770</name>
</gene>
<accession>A0A0J5FUP2</accession>
<keyword evidence="2" id="KW-1185">Reference proteome</keyword>
<dbReference type="RefSeq" id="WP_047962615.1">
    <property type="nucleotide sequence ID" value="NZ_CAWMBG010000035.1"/>
</dbReference>
<protein>
    <recommendedName>
        <fullName evidence="3">Zinc ABC transporter substrate-binding protein</fullName>
    </recommendedName>
</protein>
<sequence>MRKIDIYSNMLWRSLSYIRNIQTQTFIGKAFNKSCYYEAELLHNVVMSITEEEMTSNDIYFLNTQARFYLENADKRKCTNYFSHENDIKKLFSIVPEHLKEKLEWHGPE</sequence>
<comment type="caution">
    <text evidence="1">The sequence shown here is derived from an EMBL/GenBank/DDBJ whole genome shotgun (WGS) entry which is preliminary data.</text>
</comment>
<evidence type="ECO:0000313" key="2">
    <source>
        <dbReference type="Proteomes" id="UP000036277"/>
    </source>
</evidence>
<dbReference type="OrthoDB" id="6919103at2"/>
<reference evidence="1 2" key="1">
    <citation type="submission" date="2015-06" db="EMBL/GenBank/DDBJ databases">
        <title>Draft Whole-Genome Sequence of the Entomopathogenic Bacterium Xenorhabdus khoisanae.</title>
        <authorList>
            <person name="Naidoo S."/>
            <person name="Featherston J."/>
            <person name="Gray V.M."/>
        </authorList>
    </citation>
    <scope>NUCLEOTIDE SEQUENCE [LARGE SCALE GENOMIC DNA]</scope>
    <source>
        <strain evidence="1 2">MCB</strain>
    </source>
</reference>
<dbReference type="AlphaFoldDB" id="A0A0J5FUP2"/>
<dbReference type="EMBL" id="LFCV01000035">
    <property type="protein sequence ID" value="KMJ45889.1"/>
    <property type="molecule type" value="Genomic_DNA"/>
</dbReference>